<gene>
    <name evidence="2" type="ORF">GCM10025751_28070</name>
</gene>
<dbReference type="EMBL" id="BAABKX010000011">
    <property type="protein sequence ID" value="GAA5052145.1"/>
    <property type="molecule type" value="Genomic_DNA"/>
</dbReference>
<proteinExistence type="predicted"/>
<dbReference type="RefSeq" id="WP_227777415.1">
    <property type="nucleotide sequence ID" value="NZ_BAABKX010000011.1"/>
</dbReference>
<name>A0AAV3UIN2_9EURY</name>
<dbReference type="InterPro" id="IPR040624">
    <property type="entry name" value="HalOD1"/>
</dbReference>
<reference evidence="2 3" key="1">
    <citation type="journal article" date="2019" name="Int. J. Syst. Evol. Microbiol.">
        <title>The Global Catalogue of Microorganisms (GCM) 10K type strain sequencing project: providing services to taxonomists for standard genome sequencing and annotation.</title>
        <authorList>
            <consortium name="The Broad Institute Genomics Platform"/>
            <consortium name="The Broad Institute Genome Sequencing Center for Infectious Disease"/>
            <person name="Wu L."/>
            <person name="Ma J."/>
        </authorList>
    </citation>
    <scope>NUCLEOTIDE SEQUENCE [LARGE SCALE GENOMIC DNA]</scope>
    <source>
        <strain evidence="2 3">JCM 17504</strain>
    </source>
</reference>
<dbReference type="Pfam" id="PF18545">
    <property type="entry name" value="HalOD1"/>
    <property type="match status" value="1"/>
</dbReference>
<feature type="domain" description="Halobacterial output" evidence="1">
    <location>
        <begin position="15"/>
        <end position="83"/>
    </location>
</feature>
<dbReference type="GeneID" id="68615536"/>
<dbReference type="AlphaFoldDB" id="A0AAV3UIN2"/>
<sequence length="98" mass="10892">MGQPDETELYYPHEDRSLSQAALSALDETHETALRDADFTLYDHIDPDALDSLFQADADAPITVTFAVEEYDVTIWGDVGIHIHVQDDGEDAPGRDET</sequence>
<organism evidence="2 3">
    <name type="scientific">Haladaptatus pallidirubidus</name>
    <dbReference type="NCBI Taxonomy" id="1008152"/>
    <lineage>
        <taxon>Archaea</taxon>
        <taxon>Methanobacteriati</taxon>
        <taxon>Methanobacteriota</taxon>
        <taxon>Stenosarchaea group</taxon>
        <taxon>Halobacteria</taxon>
        <taxon>Halobacteriales</taxon>
        <taxon>Haladaptataceae</taxon>
        <taxon>Haladaptatus</taxon>
    </lineage>
</organism>
<evidence type="ECO:0000259" key="1">
    <source>
        <dbReference type="Pfam" id="PF18545"/>
    </source>
</evidence>
<evidence type="ECO:0000313" key="3">
    <source>
        <dbReference type="Proteomes" id="UP001501729"/>
    </source>
</evidence>
<protein>
    <recommendedName>
        <fullName evidence="1">Halobacterial output domain-containing protein</fullName>
    </recommendedName>
</protein>
<evidence type="ECO:0000313" key="2">
    <source>
        <dbReference type="EMBL" id="GAA5052145.1"/>
    </source>
</evidence>
<accession>A0AAV3UIN2</accession>
<keyword evidence="3" id="KW-1185">Reference proteome</keyword>
<comment type="caution">
    <text evidence="2">The sequence shown here is derived from an EMBL/GenBank/DDBJ whole genome shotgun (WGS) entry which is preliminary data.</text>
</comment>
<dbReference type="Proteomes" id="UP001501729">
    <property type="component" value="Unassembled WGS sequence"/>
</dbReference>